<feature type="binding site" evidence="7">
    <location>
        <position position="135"/>
    </location>
    <ligand>
        <name>a 1,2-diacyl-sn-glycero-3-phospho-(1'-sn-glycerol)</name>
        <dbReference type="ChEBI" id="CHEBI:64716"/>
    </ligand>
</feature>
<dbReference type="UniPathway" id="UPA00664"/>
<dbReference type="NCBIfam" id="TIGR00544">
    <property type="entry name" value="lgt"/>
    <property type="match status" value="1"/>
</dbReference>
<evidence type="ECO:0000256" key="1">
    <source>
        <dbReference type="ARBA" id="ARBA00007150"/>
    </source>
</evidence>
<evidence type="ECO:0000256" key="3">
    <source>
        <dbReference type="ARBA" id="ARBA00022679"/>
    </source>
</evidence>
<dbReference type="GO" id="GO:0005886">
    <property type="term" value="C:plasma membrane"/>
    <property type="evidence" value="ECO:0007669"/>
    <property type="project" value="UniProtKB-SubCell"/>
</dbReference>
<dbReference type="Pfam" id="PF01790">
    <property type="entry name" value="LGT"/>
    <property type="match status" value="1"/>
</dbReference>
<keyword evidence="4 7" id="KW-0812">Transmembrane</keyword>
<comment type="pathway">
    <text evidence="7">Protein modification; lipoprotein biosynthesis (diacylglyceryl transfer).</text>
</comment>
<comment type="similarity">
    <text evidence="1 7">Belongs to the Lgt family.</text>
</comment>
<evidence type="ECO:0000313" key="8">
    <source>
        <dbReference type="EMBL" id="PJA46177.1"/>
    </source>
</evidence>
<feature type="transmembrane region" description="Helical" evidence="7">
    <location>
        <begin position="167"/>
        <end position="184"/>
    </location>
</feature>
<organism evidence="8 9">
    <name type="scientific">Candidatus Uhrbacteria bacterium CG_4_9_14_3_um_filter_41_35</name>
    <dbReference type="NCBI Taxonomy" id="1975034"/>
    <lineage>
        <taxon>Bacteria</taxon>
        <taxon>Candidatus Uhriibacteriota</taxon>
    </lineage>
</organism>
<comment type="catalytic activity">
    <reaction evidence="7">
        <text>L-cysteinyl-[prolipoprotein] + a 1,2-diacyl-sn-glycero-3-phospho-(1'-sn-glycerol) = an S-1,2-diacyl-sn-glyceryl-L-cysteinyl-[prolipoprotein] + sn-glycerol 1-phosphate + H(+)</text>
        <dbReference type="Rhea" id="RHEA:56712"/>
        <dbReference type="Rhea" id="RHEA-COMP:14679"/>
        <dbReference type="Rhea" id="RHEA-COMP:14680"/>
        <dbReference type="ChEBI" id="CHEBI:15378"/>
        <dbReference type="ChEBI" id="CHEBI:29950"/>
        <dbReference type="ChEBI" id="CHEBI:57685"/>
        <dbReference type="ChEBI" id="CHEBI:64716"/>
        <dbReference type="ChEBI" id="CHEBI:140658"/>
        <dbReference type="EC" id="2.5.1.145"/>
    </reaction>
</comment>
<feature type="transmembrane region" description="Helical" evidence="7">
    <location>
        <begin position="17"/>
        <end position="40"/>
    </location>
</feature>
<keyword evidence="6 7" id="KW-0472">Membrane</keyword>
<dbReference type="HAMAP" id="MF_01147">
    <property type="entry name" value="Lgt"/>
    <property type="match status" value="1"/>
</dbReference>
<dbReference type="PANTHER" id="PTHR30589">
    <property type="entry name" value="PROLIPOPROTEIN DIACYLGLYCERYL TRANSFERASE"/>
    <property type="match status" value="1"/>
</dbReference>
<sequence length="256" mass="28804">MIPYFEWTSVQIGPLTLYVWGFFVAMGFILGAYVAGLFAKKRGQNPKIIHDLVVYLMGGGIVGGRLGYILFYSPQTFIQDPISMLYVWDGGLSIFGGFVVSTLAGIWYLKKKQVDVWSYADSAIFGLPLGLFIGRIGCFLIHDHPGTATHFVLGVQYPDGVVRHDHGLYLSINGLVLALLFLWISRKPRPVGTYIAVFLAWYGVVRFTLDFYRSVDVRYGGLTPAQYFSICLVIFGGWLLYSLKNNPNNFYYGRDK</sequence>
<dbReference type="PANTHER" id="PTHR30589:SF0">
    <property type="entry name" value="PHOSPHATIDYLGLYCEROL--PROLIPOPROTEIN DIACYLGLYCERYL TRANSFERASE"/>
    <property type="match status" value="1"/>
</dbReference>
<dbReference type="Proteomes" id="UP000231263">
    <property type="component" value="Unassembled WGS sequence"/>
</dbReference>
<proteinExistence type="inferred from homology"/>
<accession>A0A2M7XE75</accession>
<dbReference type="GO" id="GO:0008961">
    <property type="term" value="F:phosphatidylglycerol-prolipoprotein diacylglyceryl transferase activity"/>
    <property type="evidence" value="ECO:0007669"/>
    <property type="project" value="UniProtKB-UniRule"/>
</dbReference>
<name>A0A2M7XE75_9BACT</name>
<evidence type="ECO:0000256" key="2">
    <source>
        <dbReference type="ARBA" id="ARBA00022475"/>
    </source>
</evidence>
<gene>
    <name evidence="7 8" type="primary">lgt</name>
    <name evidence="8" type="ORF">CO173_03485</name>
</gene>
<keyword evidence="2 7" id="KW-1003">Cell membrane</keyword>
<dbReference type="InterPro" id="IPR001640">
    <property type="entry name" value="Lgt"/>
</dbReference>
<comment type="subcellular location">
    <subcellularLocation>
        <location evidence="7">Cell membrane</location>
        <topology evidence="7">Multi-pass membrane protein</topology>
    </subcellularLocation>
</comment>
<feature type="transmembrane region" description="Helical" evidence="7">
    <location>
        <begin position="191"/>
        <end position="209"/>
    </location>
</feature>
<comment type="caution">
    <text evidence="8">The sequence shown here is derived from an EMBL/GenBank/DDBJ whole genome shotgun (WGS) entry which is preliminary data.</text>
</comment>
<evidence type="ECO:0000256" key="6">
    <source>
        <dbReference type="ARBA" id="ARBA00023136"/>
    </source>
</evidence>
<comment type="function">
    <text evidence="7">Catalyzes the transfer of the diacylglyceryl group from phosphatidylglycerol to the sulfhydryl group of the N-terminal cysteine of a prolipoprotein, the first step in the formation of mature lipoproteins.</text>
</comment>
<evidence type="ECO:0000256" key="7">
    <source>
        <dbReference type="HAMAP-Rule" id="MF_01147"/>
    </source>
</evidence>
<keyword evidence="8" id="KW-0449">Lipoprotein</keyword>
<keyword evidence="3 7" id="KW-0808">Transferase</keyword>
<keyword evidence="5 7" id="KW-1133">Transmembrane helix</keyword>
<feature type="transmembrane region" description="Helical" evidence="7">
    <location>
        <begin position="85"/>
        <end position="109"/>
    </location>
</feature>
<feature type="transmembrane region" description="Helical" evidence="7">
    <location>
        <begin position="221"/>
        <end position="241"/>
    </location>
</feature>
<dbReference type="GO" id="GO:0042158">
    <property type="term" value="P:lipoprotein biosynthetic process"/>
    <property type="evidence" value="ECO:0007669"/>
    <property type="project" value="UniProtKB-UniRule"/>
</dbReference>
<evidence type="ECO:0000256" key="4">
    <source>
        <dbReference type="ARBA" id="ARBA00022692"/>
    </source>
</evidence>
<dbReference type="EC" id="2.5.1.145" evidence="7"/>
<dbReference type="AlphaFoldDB" id="A0A2M7XE75"/>
<feature type="transmembrane region" description="Helical" evidence="7">
    <location>
        <begin position="116"/>
        <end position="142"/>
    </location>
</feature>
<protein>
    <recommendedName>
        <fullName evidence="7">Phosphatidylglycerol--prolipoprotein diacylglyceryl transferase</fullName>
        <ecNumber evidence="7">2.5.1.145</ecNumber>
    </recommendedName>
</protein>
<evidence type="ECO:0000313" key="9">
    <source>
        <dbReference type="Proteomes" id="UP000231263"/>
    </source>
</evidence>
<reference evidence="9" key="1">
    <citation type="submission" date="2017-09" db="EMBL/GenBank/DDBJ databases">
        <title>Depth-based differentiation of microbial function through sediment-hosted aquifers and enrichment of novel symbionts in the deep terrestrial subsurface.</title>
        <authorList>
            <person name="Probst A.J."/>
            <person name="Ladd B."/>
            <person name="Jarett J.K."/>
            <person name="Geller-Mcgrath D.E."/>
            <person name="Sieber C.M.K."/>
            <person name="Emerson J.B."/>
            <person name="Anantharaman K."/>
            <person name="Thomas B.C."/>
            <person name="Malmstrom R."/>
            <person name="Stieglmeier M."/>
            <person name="Klingl A."/>
            <person name="Woyke T."/>
            <person name="Ryan C.M."/>
            <person name="Banfield J.F."/>
        </authorList>
    </citation>
    <scope>NUCLEOTIDE SEQUENCE [LARGE SCALE GENOMIC DNA]</scope>
</reference>
<evidence type="ECO:0000256" key="5">
    <source>
        <dbReference type="ARBA" id="ARBA00022989"/>
    </source>
</evidence>
<feature type="transmembrane region" description="Helical" evidence="7">
    <location>
        <begin position="52"/>
        <end position="73"/>
    </location>
</feature>
<dbReference type="EMBL" id="PFWT01000015">
    <property type="protein sequence ID" value="PJA46177.1"/>
    <property type="molecule type" value="Genomic_DNA"/>
</dbReference>